<keyword evidence="5 6" id="KW-0472">Membrane</keyword>
<keyword evidence="2" id="KW-1003">Cell membrane</keyword>
<feature type="transmembrane region" description="Helical" evidence="6">
    <location>
        <begin position="329"/>
        <end position="350"/>
    </location>
</feature>
<name>A0A2A5JLR5_PSEO7</name>
<dbReference type="OrthoDB" id="9770036at2"/>
<reference evidence="10" key="1">
    <citation type="journal article" date="2019" name="Genome Announc.">
        <title>Draft Genome Sequence of Pseudoalteromonas piscicida Strain 36Y ROTHPW, an Hypersaline Seawater Isolate from the South Coast of Sonora, Mexico.</title>
        <authorList>
            <person name="Sanchez-Diaz R."/>
            <person name="Molina-Garza Z.J."/>
            <person name="Cruz-Suarez L.E."/>
            <person name="Selvin J."/>
            <person name="Kiran G.S."/>
            <person name="Ibarra-Gamez J.C."/>
            <person name="Gomez-Gil B."/>
            <person name="Galaviz-Silva L."/>
        </authorList>
    </citation>
    <scope>NUCLEOTIDE SEQUENCE [LARGE SCALE GENOMIC DNA]</scope>
    <source>
        <strain evidence="10">36Y_RITHPW</strain>
    </source>
</reference>
<feature type="domain" description="ABC3 transporter permease C-terminal" evidence="7">
    <location>
        <begin position="678"/>
        <end position="789"/>
    </location>
</feature>
<evidence type="ECO:0000313" key="9">
    <source>
        <dbReference type="EMBL" id="PCK30307.1"/>
    </source>
</evidence>
<feature type="domain" description="MacB-like periplasmic core" evidence="8">
    <location>
        <begin position="21"/>
        <end position="234"/>
    </location>
</feature>
<dbReference type="Proteomes" id="UP000228621">
    <property type="component" value="Unassembled WGS sequence"/>
</dbReference>
<evidence type="ECO:0000259" key="7">
    <source>
        <dbReference type="Pfam" id="PF02687"/>
    </source>
</evidence>
<dbReference type="Pfam" id="PF02687">
    <property type="entry name" value="FtsX"/>
    <property type="match status" value="2"/>
</dbReference>
<dbReference type="InterPro" id="IPR050250">
    <property type="entry name" value="Macrolide_Exporter_MacB"/>
</dbReference>
<sequence>MIANYLITALRAFRQQKQHFILNVLGLSVGLAAAILVALFAKNELSYDSQQPHADRVYRIAQDYSQLGLGVVPIFNYINGTRALEYSQVEAVFALTMVEFTREAEVDVSVKNQGFKLNDLYGATANIESFIDIETLAGNLENAMSVPNSIALSLSEAQRIFGRTNVIGETLQHKNGQYTVRAVFTDLPENTHFGFKNLVSVEHDPANTDITSSYVYLRLAPQTDVAALEKTLTEKYYFGDFKGRLSLQLHPLLDLHFSAKSPFEMKVGGAKQVVMICAGLSVLLILIAAFNFINMTVAQSAKRAKEVGVRKALGASKSQLVTQFLSESVLVSLLSMIIACALVELLLPSFNNLVGRALSVDYGSIFSVVVVVVAIAVGLLAGLYPAFFISSFSAKRVLSGDLQRGNTAIWVRKSLLTLQAGLAIGLIIASVTLQYQLAHLQNLPLGYETAQRLVVSEVPVKSALTKAPTSLIKQFSAIEGVKHVSVIDTQLTRSINNTLVPTWPNGEQSQSLTPVIGTGYEVVKGLGLTLLAGRDFSREFAGDWANRVNGVTTVGTVVTESIAKQAGYSNVADMIGKTIKDTGRNVAMRVVGVVADVKVGNAQEANSNIMFLLGFTYFNPTSEVILTIEPQRLVNIRQELISVLAKTANVYEPEINLLSESYQAVLSGDKRVSKVVQIFTGLAVFLTCLGTFGLASFATVRRQKEVAVRKVLGASRFSIVNILAKEFLTLVAVSIAIAYPVTYWLVGDWLANFNDRIEQAVWVYGVAALVVAGITWLTVATLAFKAASTRPSLILRYE</sequence>
<comment type="subcellular location">
    <subcellularLocation>
        <location evidence="1">Cell membrane</location>
        <topology evidence="1">Multi-pass membrane protein</topology>
    </subcellularLocation>
</comment>
<organism evidence="9 10">
    <name type="scientific">Pseudoalteromonas piscicida</name>
    <dbReference type="NCBI Taxonomy" id="43662"/>
    <lineage>
        <taxon>Bacteria</taxon>
        <taxon>Pseudomonadati</taxon>
        <taxon>Pseudomonadota</taxon>
        <taxon>Gammaproteobacteria</taxon>
        <taxon>Alteromonadales</taxon>
        <taxon>Pseudoalteromonadaceae</taxon>
        <taxon>Pseudoalteromonas</taxon>
    </lineage>
</organism>
<evidence type="ECO:0000259" key="8">
    <source>
        <dbReference type="Pfam" id="PF12704"/>
    </source>
</evidence>
<dbReference type="InterPro" id="IPR003838">
    <property type="entry name" value="ABC3_permease_C"/>
</dbReference>
<evidence type="ECO:0000256" key="6">
    <source>
        <dbReference type="SAM" id="Phobius"/>
    </source>
</evidence>
<evidence type="ECO:0000256" key="1">
    <source>
        <dbReference type="ARBA" id="ARBA00004651"/>
    </source>
</evidence>
<feature type="domain" description="ABC3 transporter permease C-terminal" evidence="7">
    <location>
        <begin position="280"/>
        <end position="391"/>
    </location>
</feature>
<dbReference type="AlphaFoldDB" id="A0A2A5JLR5"/>
<dbReference type="RefSeq" id="WP_099643507.1">
    <property type="nucleotide sequence ID" value="NZ_NKHF01000089.1"/>
</dbReference>
<dbReference type="GO" id="GO:0005886">
    <property type="term" value="C:plasma membrane"/>
    <property type="evidence" value="ECO:0007669"/>
    <property type="project" value="UniProtKB-SubCell"/>
</dbReference>
<feature type="transmembrane region" description="Helical" evidence="6">
    <location>
        <begin position="761"/>
        <end position="784"/>
    </location>
</feature>
<accession>A0A2A5JLR5</accession>
<dbReference type="InterPro" id="IPR025857">
    <property type="entry name" value="MacB_PCD"/>
</dbReference>
<feature type="transmembrane region" description="Helical" evidence="6">
    <location>
        <begin position="20"/>
        <end position="41"/>
    </location>
</feature>
<feature type="transmembrane region" description="Helical" evidence="6">
    <location>
        <begin position="719"/>
        <end position="741"/>
    </location>
</feature>
<keyword evidence="4 6" id="KW-1133">Transmembrane helix</keyword>
<feature type="transmembrane region" description="Helical" evidence="6">
    <location>
        <begin position="415"/>
        <end position="435"/>
    </location>
</feature>
<dbReference type="PANTHER" id="PTHR30572:SF18">
    <property type="entry name" value="ABC-TYPE MACROLIDE FAMILY EXPORT SYSTEM PERMEASE COMPONENT 2"/>
    <property type="match status" value="1"/>
</dbReference>
<dbReference type="Pfam" id="PF12704">
    <property type="entry name" value="MacB_PCD"/>
    <property type="match status" value="1"/>
</dbReference>
<feature type="transmembrane region" description="Helical" evidence="6">
    <location>
        <begin position="273"/>
        <end position="293"/>
    </location>
</feature>
<evidence type="ECO:0000256" key="2">
    <source>
        <dbReference type="ARBA" id="ARBA00022475"/>
    </source>
</evidence>
<dbReference type="PANTHER" id="PTHR30572">
    <property type="entry name" value="MEMBRANE COMPONENT OF TRANSPORTER-RELATED"/>
    <property type="match status" value="1"/>
</dbReference>
<gene>
    <name evidence="9" type="ORF">CEX98_18550</name>
</gene>
<feature type="transmembrane region" description="Helical" evidence="6">
    <location>
        <begin position="678"/>
        <end position="698"/>
    </location>
</feature>
<evidence type="ECO:0000313" key="10">
    <source>
        <dbReference type="Proteomes" id="UP000228621"/>
    </source>
</evidence>
<evidence type="ECO:0000256" key="3">
    <source>
        <dbReference type="ARBA" id="ARBA00022692"/>
    </source>
</evidence>
<dbReference type="GO" id="GO:0022857">
    <property type="term" value="F:transmembrane transporter activity"/>
    <property type="evidence" value="ECO:0007669"/>
    <property type="project" value="TreeGrafter"/>
</dbReference>
<dbReference type="EMBL" id="NKHF01000089">
    <property type="protein sequence ID" value="PCK30307.1"/>
    <property type="molecule type" value="Genomic_DNA"/>
</dbReference>
<feature type="transmembrane region" description="Helical" evidence="6">
    <location>
        <begin position="362"/>
        <end position="394"/>
    </location>
</feature>
<evidence type="ECO:0000256" key="5">
    <source>
        <dbReference type="ARBA" id="ARBA00023136"/>
    </source>
</evidence>
<evidence type="ECO:0000256" key="4">
    <source>
        <dbReference type="ARBA" id="ARBA00022989"/>
    </source>
</evidence>
<keyword evidence="3 6" id="KW-0812">Transmembrane</keyword>
<keyword evidence="10" id="KW-1185">Reference proteome</keyword>
<protein>
    <submittedName>
        <fullName evidence="9">ABC transporter permease</fullName>
    </submittedName>
</protein>
<proteinExistence type="predicted"/>
<comment type="caution">
    <text evidence="9">The sequence shown here is derived from an EMBL/GenBank/DDBJ whole genome shotgun (WGS) entry which is preliminary data.</text>
</comment>